<protein>
    <submittedName>
        <fullName evidence="2">DUF6207 family protein</fullName>
    </submittedName>
</protein>
<dbReference type="Pfam" id="PF19711">
    <property type="entry name" value="DUF6207"/>
    <property type="match status" value="1"/>
</dbReference>
<accession>A0ABW7YCH3</accession>
<feature type="compositionally biased region" description="Polar residues" evidence="1">
    <location>
        <begin position="103"/>
        <end position="113"/>
    </location>
</feature>
<gene>
    <name evidence="2" type="ORF">ACIA8P_36730</name>
</gene>
<proteinExistence type="predicted"/>
<reference evidence="2 3" key="1">
    <citation type="submission" date="2024-10" db="EMBL/GenBank/DDBJ databases">
        <title>The Natural Products Discovery Center: Release of the First 8490 Sequenced Strains for Exploring Actinobacteria Biosynthetic Diversity.</title>
        <authorList>
            <person name="Kalkreuter E."/>
            <person name="Kautsar S.A."/>
            <person name="Yang D."/>
            <person name="Bader C.D."/>
            <person name="Teijaro C.N."/>
            <person name="Fluegel L."/>
            <person name="Davis C.M."/>
            <person name="Simpson J.R."/>
            <person name="Lauterbach L."/>
            <person name="Steele A.D."/>
            <person name="Gui C."/>
            <person name="Meng S."/>
            <person name="Li G."/>
            <person name="Viehrig K."/>
            <person name="Ye F."/>
            <person name="Su P."/>
            <person name="Kiefer A.F."/>
            <person name="Nichols A."/>
            <person name="Cepeda A.J."/>
            <person name="Yan W."/>
            <person name="Fan B."/>
            <person name="Jiang Y."/>
            <person name="Adhikari A."/>
            <person name="Zheng C.-J."/>
            <person name="Schuster L."/>
            <person name="Cowan T.M."/>
            <person name="Smanski M.J."/>
            <person name="Chevrette M.G."/>
            <person name="De Carvalho L.P.S."/>
            <person name="Shen B."/>
        </authorList>
    </citation>
    <scope>NUCLEOTIDE SEQUENCE [LARGE SCALE GENOMIC DNA]</scope>
    <source>
        <strain evidence="2 3">NPDC051599</strain>
    </source>
</reference>
<dbReference type="InterPro" id="IPR045775">
    <property type="entry name" value="DUF6207"/>
</dbReference>
<evidence type="ECO:0000313" key="2">
    <source>
        <dbReference type="EMBL" id="MFI5680105.1"/>
    </source>
</evidence>
<evidence type="ECO:0000256" key="1">
    <source>
        <dbReference type="SAM" id="MobiDB-lite"/>
    </source>
</evidence>
<name>A0ABW7YCH3_STRCE</name>
<dbReference type="EMBL" id="JBITDC010000018">
    <property type="protein sequence ID" value="MFI5680105.1"/>
    <property type="molecule type" value="Genomic_DNA"/>
</dbReference>
<organism evidence="2 3">
    <name type="scientific">Streptomyces cellulosae</name>
    <dbReference type="NCBI Taxonomy" id="1968"/>
    <lineage>
        <taxon>Bacteria</taxon>
        <taxon>Bacillati</taxon>
        <taxon>Actinomycetota</taxon>
        <taxon>Actinomycetes</taxon>
        <taxon>Kitasatosporales</taxon>
        <taxon>Streptomycetaceae</taxon>
        <taxon>Streptomyces</taxon>
    </lineage>
</organism>
<comment type="caution">
    <text evidence="2">The sequence shown here is derived from an EMBL/GenBank/DDBJ whole genome shotgun (WGS) entry which is preliminary data.</text>
</comment>
<sequence length="149" mass="16140">MLDVAAADAATALTLQAVFADRWATATAEGLTREPGQPGVRLRCYLDLRQPLRSDRASRGRLGPPPNRRAVWGEWVVRSPGLSRRASANRTTPARHSAELTEKSNALSNSWSMEDSSSTATLMARASSINMAEYLPMTLVGEGCDSPRL</sequence>
<feature type="region of interest" description="Disordered" evidence="1">
    <location>
        <begin position="83"/>
        <end position="113"/>
    </location>
</feature>
<evidence type="ECO:0000313" key="3">
    <source>
        <dbReference type="Proteomes" id="UP001612415"/>
    </source>
</evidence>
<dbReference type="RefSeq" id="WP_398660554.1">
    <property type="nucleotide sequence ID" value="NZ_JBITDC010000018.1"/>
</dbReference>
<dbReference type="Proteomes" id="UP001612415">
    <property type="component" value="Unassembled WGS sequence"/>
</dbReference>
<keyword evidence="3" id="KW-1185">Reference proteome</keyword>